<evidence type="ECO:0000259" key="1">
    <source>
        <dbReference type="Pfam" id="PF13223"/>
    </source>
</evidence>
<dbReference type="AlphaFoldDB" id="A0A4Z0KEQ1"/>
<gene>
    <name evidence="2" type="ORF">EB834_20040</name>
</gene>
<name>A0A4Z0KEQ1_BREAU</name>
<dbReference type="RefSeq" id="WP_135448611.1">
    <property type="nucleotide sequence ID" value="NZ_RHFF01000040.1"/>
</dbReference>
<evidence type="ECO:0000313" key="3">
    <source>
        <dbReference type="Proteomes" id="UP000297736"/>
    </source>
</evidence>
<sequence length="96" mass="10831">MTVYVDDFDVAARVGTLSRRWSHLVADTPDELRNFGRRLRLPLSWIQKSGTPLEHFDVTSSVRRRAVALGAEPVDYVRMQQVIAKKRLAAAHAESA</sequence>
<reference evidence="2 3" key="1">
    <citation type="submission" date="2018-10" db="EMBL/GenBank/DDBJ databases">
        <title>Brevibacterium genomes from Austrain hard cheese rinds.</title>
        <authorList>
            <person name="Anast J.M."/>
            <person name="Dzieciol M."/>
            <person name="Schultz D.L."/>
            <person name="Mann E."/>
            <person name="Wagner M."/>
            <person name="Schmitz-Esser S."/>
        </authorList>
    </citation>
    <scope>NUCLEOTIDE SEQUENCE [LARGE SCALE GENOMIC DNA]</scope>
    <source>
        <strain evidence="2 3">L261</strain>
    </source>
</reference>
<dbReference type="EMBL" id="RHFF01000040">
    <property type="protein sequence ID" value="TGD36365.1"/>
    <property type="molecule type" value="Genomic_DNA"/>
</dbReference>
<dbReference type="Proteomes" id="UP000297736">
    <property type="component" value="Unassembled WGS sequence"/>
</dbReference>
<protein>
    <submittedName>
        <fullName evidence="2">DUF4031 domain-containing protein</fullName>
    </submittedName>
</protein>
<dbReference type="InterPro" id="IPR025109">
    <property type="entry name" value="DUF4031"/>
</dbReference>
<organism evidence="2 3">
    <name type="scientific">Brevibacterium aurantiacum</name>
    <dbReference type="NCBI Taxonomy" id="273384"/>
    <lineage>
        <taxon>Bacteria</taxon>
        <taxon>Bacillati</taxon>
        <taxon>Actinomycetota</taxon>
        <taxon>Actinomycetes</taxon>
        <taxon>Micrococcales</taxon>
        <taxon>Brevibacteriaceae</taxon>
        <taxon>Brevibacterium</taxon>
    </lineage>
</organism>
<proteinExistence type="predicted"/>
<dbReference type="Pfam" id="PF13223">
    <property type="entry name" value="DUF4031"/>
    <property type="match status" value="1"/>
</dbReference>
<accession>A0A4Z0KEQ1</accession>
<evidence type="ECO:0000313" key="2">
    <source>
        <dbReference type="EMBL" id="TGD36365.1"/>
    </source>
</evidence>
<comment type="caution">
    <text evidence="2">The sequence shown here is derived from an EMBL/GenBank/DDBJ whole genome shotgun (WGS) entry which is preliminary data.</text>
</comment>
<feature type="domain" description="DUF4031" evidence="1">
    <location>
        <begin position="3"/>
        <end position="83"/>
    </location>
</feature>